<sequence>AFTRFCLASSASVLLHDCVTSALTSPCDISQDLRGDSCSQAKHCMTFKGYSNPVADTHFPDVPLSIEQTLLIGRDKTELFTTEHD</sequence>
<evidence type="ECO:0000313" key="2">
    <source>
        <dbReference type="EMBL" id="MEQ2177818.1"/>
    </source>
</evidence>
<accession>A0ABV0P2G6</accession>
<feature type="non-terminal residue" evidence="2">
    <location>
        <position position="1"/>
    </location>
</feature>
<dbReference type="EMBL" id="JAHRIO010060354">
    <property type="protein sequence ID" value="MEQ2177818.1"/>
    <property type="molecule type" value="Genomic_DNA"/>
</dbReference>
<comment type="caution">
    <text evidence="2">The sequence shown here is derived from an EMBL/GenBank/DDBJ whole genome shotgun (WGS) entry which is preliminary data.</text>
</comment>
<feature type="chain" id="PRO_5045649695" evidence="1">
    <location>
        <begin position="22"/>
        <end position="85"/>
    </location>
</feature>
<proteinExistence type="predicted"/>
<reference evidence="2 3" key="1">
    <citation type="submission" date="2021-06" db="EMBL/GenBank/DDBJ databases">
        <authorList>
            <person name="Palmer J.M."/>
        </authorList>
    </citation>
    <scope>NUCLEOTIDE SEQUENCE [LARGE SCALE GENOMIC DNA]</scope>
    <source>
        <strain evidence="2 3">GA_2019</strain>
        <tissue evidence="2">Muscle</tissue>
    </source>
</reference>
<organism evidence="2 3">
    <name type="scientific">Goodea atripinnis</name>
    <dbReference type="NCBI Taxonomy" id="208336"/>
    <lineage>
        <taxon>Eukaryota</taxon>
        <taxon>Metazoa</taxon>
        <taxon>Chordata</taxon>
        <taxon>Craniata</taxon>
        <taxon>Vertebrata</taxon>
        <taxon>Euteleostomi</taxon>
        <taxon>Actinopterygii</taxon>
        <taxon>Neopterygii</taxon>
        <taxon>Teleostei</taxon>
        <taxon>Neoteleostei</taxon>
        <taxon>Acanthomorphata</taxon>
        <taxon>Ovalentaria</taxon>
        <taxon>Atherinomorphae</taxon>
        <taxon>Cyprinodontiformes</taxon>
        <taxon>Goodeidae</taxon>
        <taxon>Goodea</taxon>
    </lineage>
</organism>
<dbReference type="Proteomes" id="UP001476798">
    <property type="component" value="Unassembled WGS sequence"/>
</dbReference>
<evidence type="ECO:0000313" key="3">
    <source>
        <dbReference type="Proteomes" id="UP001476798"/>
    </source>
</evidence>
<keyword evidence="3" id="KW-1185">Reference proteome</keyword>
<name>A0ABV0P2G6_9TELE</name>
<evidence type="ECO:0000256" key="1">
    <source>
        <dbReference type="SAM" id="SignalP"/>
    </source>
</evidence>
<gene>
    <name evidence="2" type="ORF">GOODEAATRI_007539</name>
</gene>
<protein>
    <submittedName>
        <fullName evidence="2">Uncharacterized protein</fullName>
    </submittedName>
</protein>
<feature type="signal peptide" evidence="1">
    <location>
        <begin position="1"/>
        <end position="21"/>
    </location>
</feature>
<keyword evidence="1" id="KW-0732">Signal</keyword>